<dbReference type="EMBL" id="FNDE01000024">
    <property type="protein sequence ID" value="SDH42627.1"/>
    <property type="molecule type" value="Genomic_DNA"/>
</dbReference>
<name>A0A1G8CAS8_ANETH</name>
<dbReference type="InterPro" id="IPR029063">
    <property type="entry name" value="SAM-dependent_MTases_sf"/>
</dbReference>
<evidence type="ECO:0000313" key="2">
    <source>
        <dbReference type="Proteomes" id="UP000198956"/>
    </source>
</evidence>
<reference evidence="1 2" key="1">
    <citation type="submission" date="2016-10" db="EMBL/GenBank/DDBJ databases">
        <authorList>
            <person name="de Groot N.N."/>
        </authorList>
    </citation>
    <scope>NUCLEOTIDE SEQUENCE [LARGE SCALE GENOMIC DNA]</scope>
    <source>
        <strain evidence="1 2">L 420-91</strain>
    </source>
</reference>
<dbReference type="AlphaFoldDB" id="A0A1G8CAS8"/>
<dbReference type="GO" id="GO:0032259">
    <property type="term" value="P:methylation"/>
    <property type="evidence" value="ECO:0007669"/>
    <property type="project" value="UniProtKB-KW"/>
</dbReference>
<proteinExistence type="predicted"/>
<dbReference type="SUPFAM" id="SSF53335">
    <property type="entry name" value="S-adenosyl-L-methionine-dependent methyltransferases"/>
    <property type="match status" value="1"/>
</dbReference>
<dbReference type="Gene3D" id="3.40.50.150">
    <property type="entry name" value="Vaccinia Virus protein VP39"/>
    <property type="match status" value="1"/>
</dbReference>
<dbReference type="GO" id="GO:0008168">
    <property type="term" value="F:methyltransferase activity"/>
    <property type="evidence" value="ECO:0007669"/>
    <property type="project" value="UniProtKB-KW"/>
</dbReference>
<protein>
    <submittedName>
        <fullName evidence="1">23S rRNA (Cytosine1962-C5)-methyltransferase</fullName>
    </submittedName>
</protein>
<dbReference type="PANTHER" id="PTHR42873">
    <property type="entry name" value="RIBOSOMAL RNA LARGE SUBUNIT METHYLTRANSFERASE"/>
    <property type="match status" value="1"/>
</dbReference>
<sequence length="77" mass="8620">MNGLKLVRDGGYLVTASCSYHMSPELFEETIQEAAMDAKKILRLLRWSGAGVDHPKLTGADEGDYLKFAIYEVRSRV</sequence>
<keyword evidence="1" id="KW-0489">Methyltransferase</keyword>
<gene>
    <name evidence="1" type="ORF">SAMN04489735_102423</name>
</gene>
<dbReference type="PANTHER" id="PTHR42873:SF1">
    <property type="entry name" value="S-ADENOSYLMETHIONINE-DEPENDENT METHYLTRANSFERASE DOMAIN-CONTAINING PROTEIN"/>
    <property type="match status" value="1"/>
</dbReference>
<accession>A0A1G8CAS8</accession>
<keyword evidence="1" id="KW-0808">Transferase</keyword>
<dbReference type="Proteomes" id="UP000198956">
    <property type="component" value="Unassembled WGS sequence"/>
</dbReference>
<dbReference type="RefSeq" id="WP_409359901.1">
    <property type="nucleotide sequence ID" value="NZ_FNDE01000024.1"/>
</dbReference>
<evidence type="ECO:0000313" key="1">
    <source>
        <dbReference type="EMBL" id="SDH42627.1"/>
    </source>
</evidence>
<organism evidence="1 2">
    <name type="scientific">Aneurinibacillus thermoaerophilus</name>
    <dbReference type="NCBI Taxonomy" id="143495"/>
    <lineage>
        <taxon>Bacteria</taxon>
        <taxon>Bacillati</taxon>
        <taxon>Bacillota</taxon>
        <taxon>Bacilli</taxon>
        <taxon>Bacillales</taxon>
        <taxon>Paenibacillaceae</taxon>
        <taxon>Aneurinibacillus group</taxon>
        <taxon>Aneurinibacillus</taxon>
    </lineage>
</organism>